<gene>
    <name evidence="1" type="ORF">DIS24_g12099</name>
</gene>
<evidence type="ECO:0000313" key="1">
    <source>
        <dbReference type="EMBL" id="KAK0610264.1"/>
    </source>
</evidence>
<accession>A0AA39TK72</accession>
<proteinExistence type="predicted"/>
<sequence>VLPTMESFGELYLRLDESAARNYDYYRVSSIVQIGSPSSSQLTQYALVCLAEHALADMISHWKHTLQNFGTRTEKDVRPYLRPPTVITILHHHDRLYLSSSVKKNPPKSWLRIHTTAARNEGRMPAAEAIEIAHLHGHDHLPHAHATNLDESDHSYSDTAHPCKANCGEILAIHQWAVKNPGKPLSALKNSCIVSLTKAAGKPCIKPPCIGGCANVLEALQIQHITHHLIDPPTWPLPDPTAFEYVSITDSNACLDCAATGQHPENAASLCVCRQIQPPTTSTAETEEP</sequence>
<dbReference type="EMBL" id="JAUJDW010000223">
    <property type="protein sequence ID" value="KAK0610264.1"/>
    <property type="molecule type" value="Genomic_DNA"/>
</dbReference>
<organism evidence="1 2">
    <name type="scientific">Lasiodiplodia hormozganensis</name>
    <dbReference type="NCBI Taxonomy" id="869390"/>
    <lineage>
        <taxon>Eukaryota</taxon>
        <taxon>Fungi</taxon>
        <taxon>Dikarya</taxon>
        <taxon>Ascomycota</taxon>
        <taxon>Pezizomycotina</taxon>
        <taxon>Dothideomycetes</taxon>
        <taxon>Dothideomycetes incertae sedis</taxon>
        <taxon>Botryosphaeriales</taxon>
        <taxon>Botryosphaeriaceae</taxon>
        <taxon>Lasiodiplodia</taxon>
    </lineage>
</organism>
<dbReference type="AlphaFoldDB" id="A0AA39TK72"/>
<reference evidence="1" key="1">
    <citation type="submission" date="2023-06" db="EMBL/GenBank/DDBJ databases">
        <title>Multi-omics analyses reveal the molecular pathogenesis toolkit of Lasiodiplodia hormozganensis, a cross-kingdom pathogen.</title>
        <authorList>
            <person name="Felix C."/>
            <person name="Meneses R."/>
            <person name="Goncalves M.F.M."/>
            <person name="Tilleman L."/>
            <person name="Duarte A.S."/>
            <person name="Jorrin-Novo J.V."/>
            <person name="Van De Peer Y."/>
            <person name="Deforce D."/>
            <person name="Van Nieuwerburgh F."/>
            <person name="Esteves A.C."/>
            <person name="Alves A."/>
        </authorList>
    </citation>
    <scope>NUCLEOTIDE SEQUENCE</scope>
    <source>
        <strain evidence="1">CBS 339.90</strain>
    </source>
</reference>
<protein>
    <submittedName>
        <fullName evidence="1">Uncharacterized protein</fullName>
    </submittedName>
</protein>
<dbReference type="Proteomes" id="UP001175001">
    <property type="component" value="Unassembled WGS sequence"/>
</dbReference>
<evidence type="ECO:0000313" key="2">
    <source>
        <dbReference type="Proteomes" id="UP001175001"/>
    </source>
</evidence>
<keyword evidence="2" id="KW-1185">Reference proteome</keyword>
<name>A0AA39TK72_9PEZI</name>
<feature type="non-terminal residue" evidence="1">
    <location>
        <position position="1"/>
    </location>
</feature>
<comment type="caution">
    <text evidence="1">The sequence shown here is derived from an EMBL/GenBank/DDBJ whole genome shotgun (WGS) entry which is preliminary data.</text>
</comment>